<keyword evidence="2" id="KW-1185">Reference proteome</keyword>
<evidence type="ECO:0000313" key="2">
    <source>
        <dbReference type="Proteomes" id="UP001596002"/>
    </source>
</evidence>
<proteinExistence type="predicted"/>
<evidence type="ECO:0000313" key="1">
    <source>
        <dbReference type="EMBL" id="MFC4767361.1"/>
    </source>
</evidence>
<sequence length="135" mass="15663">MDSDSKFSVQYTHSIHRTPIIEKYSIDDNMNIVLDEVVFESYGVGVSSDLEPGQTFTEENGKFIIGNMNRRFPFFDQRIAQMVGTHILKVNNREISLADLSPPGSWLRFQAAKETAWQRVERRLSKWEIIINPNR</sequence>
<dbReference type="InterPro" id="IPR015001">
    <property type="entry name" value="DUF1850"/>
</dbReference>
<dbReference type="Proteomes" id="UP001596002">
    <property type="component" value="Unassembled WGS sequence"/>
</dbReference>
<reference evidence="2" key="1">
    <citation type="journal article" date="2019" name="Int. J. Syst. Evol. Microbiol.">
        <title>The Global Catalogue of Microorganisms (GCM) 10K type strain sequencing project: providing services to taxonomists for standard genome sequencing and annotation.</title>
        <authorList>
            <consortium name="The Broad Institute Genomics Platform"/>
            <consortium name="The Broad Institute Genome Sequencing Center for Infectious Disease"/>
            <person name="Wu L."/>
            <person name="Ma J."/>
        </authorList>
    </citation>
    <scope>NUCLEOTIDE SEQUENCE [LARGE SCALE GENOMIC DNA]</scope>
    <source>
        <strain evidence="2">WYCCWR 12678</strain>
    </source>
</reference>
<protein>
    <submittedName>
        <fullName evidence="1">DUF1850 domain-containing protein</fullName>
    </submittedName>
</protein>
<comment type="caution">
    <text evidence="1">The sequence shown here is derived from an EMBL/GenBank/DDBJ whole genome shotgun (WGS) entry which is preliminary data.</text>
</comment>
<dbReference type="RefSeq" id="WP_380025303.1">
    <property type="nucleotide sequence ID" value="NZ_JBHSHC010000053.1"/>
</dbReference>
<organism evidence="1 2">
    <name type="scientific">Effusibacillus consociatus</name>
    <dbReference type="NCBI Taxonomy" id="1117041"/>
    <lineage>
        <taxon>Bacteria</taxon>
        <taxon>Bacillati</taxon>
        <taxon>Bacillota</taxon>
        <taxon>Bacilli</taxon>
        <taxon>Bacillales</taxon>
        <taxon>Alicyclobacillaceae</taxon>
        <taxon>Effusibacillus</taxon>
    </lineage>
</organism>
<dbReference type="EMBL" id="JBHSHC010000053">
    <property type="protein sequence ID" value="MFC4767361.1"/>
    <property type="molecule type" value="Genomic_DNA"/>
</dbReference>
<name>A0ABV9PZI4_9BACL</name>
<accession>A0ABV9PZI4</accession>
<gene>
    <name evidence="1" type="ORF">ACFO8Q_08290</name>
</gene>
<dbReference type="Pfam" id="PF08905">
    <property type="entry name" value="DUF1850"/>
    <property type="match status" value="1"/>
</dbReference>